<dbReference type="EMBL" id="JBBPDW010000015">
    <property type="protein sequence ID" value="KAK7546276.1"/>
    <property type="molecule type" value="Genomic_DNA"/>
</dbReference>
<feature type="region of interest" description="Disordered" evidence="1">
    <location>
        <begin position="1"/>
        <end position="24"/>
    </location>
</feature>
<evidence type="ECO:0000313" key="3">
    <source>
        <dbReference type="Proteomes" id="UP001365128"/>
    </source>
</evidence>
<evidence type="ECO:0000313" key="2">
    <source>
        <dbReference type="EMBL" id="KAK7546276.1"/>
    </source>
</evidence>
<reference evidence="2 3" key="1">
    <citation type="submission" date="2024-04" db="EMBL/GenBank/DDBJ databases">
        <title>Phyllosticta paracitricarpa is synonymous to the EU quarantine fungus P. citricarpa based on phylogenomic analyses.</title>
        <authorList>
            <consortium name="Lawrence Berkeley National Laboratory"/>
            <person name="Van Ingen-Buijs V.A."/>
            <person name="Van Westerhoven A.C."/>
            <person name="Haridas S."/>
            <person name="Skiadas P."/>
            <person name="Martin F."/>
            <person name="Groenewald J.Z."/>
            <person name="Crous P.W."/>
            <person name="Seidl M.F."/>
        </authorList>
    </citation>
    <scope>NUCLEOTIDE SEQUENCE [LARGE SCALE GENOMIC DNA]</scope>
    <source>
        <strain evidence="2 3">CBS 122670</strain>
    </source>
</reference>
<keyword evidence="3" id="KW-1185">Reference proteome</keyword>
<protein>
    <submittedName>
        <fullName evidence="2">Uncharacterized protein</fullName>
    </submittedName>
</protein>
<proteinExistence type="predicted"/>
<dbReference type="Proteomes" id="UP001365128">
    <property type="component" value="Unassembled WGS sequence"/>
</dbReference>
<organism evidence="2 3">
    <name type="scientific">Phyllosticta citricarpa</name>
    <dbReference type="NCBI Taxonomy" id="55181"/>
    <lineage>
        <taxon>Eukaryota</taxon>
        <taxon>Fungi</taxon>
        <taxon>Dikarya</taxon>
        <taxon>Ascomycota</taxon>
        <taxon>Pezizomycotina</taxon>
        <taxon>Dothideomycetes</taxon>
        <taxon>Dothideomycetes incertae sedis</taxon>
        <taxon>Botryosphaeriales</taxon>
        <taxon>Phyllostictaceae</taxon>
        <taxon>Phyllosticta</taxon>
    </lineage>
</organism>
<name>A0ABR1MD67_9PEZI</name>
<gene>
    <name evidence="2" type="ORF">IWX46DRAFT_580912</name>
</gene>
<sequence>MARSQVGWVASPTGPTAGGKMRARRHPPLDRLELSSSEAFFQRLLLVYTTVEESEGPHGARGFSAAPCTHARTYRSHHRRWIDRRTPFAGTVPPVGLSVSQQASLSAPRSKANLQSLTPATRVHPPITTPANQHMLIHRHAHTYVCRNSRKPAALPAAEARPRARARTRSSPQQRPDALAHSSLARLCFRGEVLGRVRCATKRTPSTANFTRQSGLGCLPMGCSSFSPLGLRIGAAGGPRVVSPTVSCVLSVAIDSGFFASTSNTSSYTPITDSGSACCYVQDSRINDTALSRLKNIQTYPYQQHPLLETNPTIGRESSS</sequence>
<evidence type="ECO:0000256" key="1">
    <source>
        <dbReference type="SAM" id="MobiDB-lite"/>
    </source>
</evidence>
<feature type="region of interest" description="Disordered" evidence="1">
    <location>
        <begin position="152"/>
        <end position="179"/>
    </location>
</feature>
<comment type="caution">
    <text evidence="2">The sequence shown here is derived from an EMBL/GenBank/DDBJ whole genome shotgun (WGS) entry which is preliminary data.</text>
</comment>
<accession>A0ABR1MD67</accession>